<keyword evidence="3" id="KW-1185">Reference proteome</keyword>
<dbReference type="InterPro" id="IPR036291">
    <property type="entry name" value="NAD(P)-bd_dom_sf"/>
</dbReference>
<sequence length="361" mass="38587">MPSLATAESTNATFSPSYIPIAIFVGGTSGVGQAMAEAFARQTNGRAHIILIGRSAASAAKIIAGFPQHNGEDGCLHEFVACDAESIKSVRAVCAGLRARLGRFNFLVVSAAGPAANSFTQAVETSEGLNAHLSMRYFMRYSFIKELVPLLDAARQERQHAHFMSVCGAGLGVPIATDDLGLHEARESSWTFLRGLTPSVAAIKGMIRGATYNDALVAYFAAQHPNIAFTHIHPGQVLTAGGSTVGSLGLLFVPLRWVVDRVKSYMSVSQDECAQYMLYALLDTEAQRGMFIRNDHGDLVGSYVFDADDDVPGWVFNENTPTPTSYKAGVLNGIPVKGYGGSDATVSRLVKYTEEVLSAIQ</sequence>
<evidence type="ECO:0000313" key="3">
    <source>
        <dbReference type="Proteomes" id="UP001221142"/>
    </source>
</evidence>
<evidence type="ECO:0000313" key="2">
    <source>
        <dbReference type="EMBL" id="KAJ7617336.1"/>
    </source>
</evidence>
<gene>
    <name evidence="2" type="ORF">FB45DRAFT_1007885</name>
</gene>
<accession>A0AAD7FFR2</accession>
<dbReference type="Gene3D" id="3.40.50.720">
    <property type="entry name" value="NAD(P)-binding Rossmann-like Domain"/>
    <property type="match status" value="1"/>
</dbReference>
<evidence type="ECO:0000256" key="1">
    <source>
        <dbReference type="ARBA" id="ARBA00023002"/>
    </source>
</evidence>
<dbReference type="Pfam" id="PF00106">
    <property type="entry name" value="adh_short"/>
    <property type="match status" value="1"/>
</dbReference>
<dbReference type="AlphaFoldDB" id="A0AAD7FFR2"/>
<organism evidence="2 3">
    <name type="scientific">Roridomyces roridus</name>
    <dbReference type="NCBI Taxonomy" id="1738132"/>
    <lineage>
        <taxon>Eukaryota</taxon>
        <taxon>Fungi</taxon>
        <taxon>Dikarya</taxon>
        <taxon>Basidiomycota</taxon>
        <taxon>Agaricomycotina</taxon>
        <taxon>Agaricomycetes</taxon>
        <taxon>Agaricomycetidae</taxon>
        <taxon>Agaricales</taxon>
        <taxon>Marasmiineae</taxon>
        <taxon>Mycenaceae</taxon>
        <taxon>Roridomyces</taxon>
    </lineage>
</organism>
<dbReference type="SUPFAM" id="SSF51735">
    <property type="entry name" value="NAD(P)-binding Rossmann-fold domains"/>
    <property type="match status" value="1"/>
</dbReference>
<keyword evidence="1" id="KW-0560">Oxidoreductase</keyword>
<dbReference type="PANTHER" id="PTHR47534">
    <property type="entry name" value="YALI0E05731P"/>
    <property type="match status" value="1"/>
</dbReference>
<dbReference type="InterPro" id="IPR052228">
    <property type="entry name" value="Sec_Metab_Biosynth_Oxidored"/>
</dbReference>
<reference evidence="2" key="1">
    <citation type="submission" date="2023-03" db="EMBL/GenBank/DDBJ databases">
        <title>Massive genome expansion in bonnet fungi (Mycena s.s.) driven by repeated elements and novel gene families across ecological guilds.</title>
        <authorList>
            <consortium name="Lawrence Berkeley National Laboratory"/>
            <person name="Harder C.B."/>
            <person name="Miyauchi S."/>
            <person name="Viragh M."/>
            <person name="Kuo A."/>
            <person name="Thoen E."/>
            <person name="Andreopoulos B."/>
            <person name="Lu D."/>
            <person name="Skrede I."/>
            <person name="Drula E."/>
            <person name="Henrissat B."/>
            <person name="Morin E."/>
            <person name="Kohler A."/>
            <person name="Barry K."/>
            <person name="LaButti K."/>
            <person name="Morin E."/>
            <person name="Salamov A."/>
            <person name="Lipzen A."/>
            <person name="Mereny Z."/>
            <person name="Hegedus B."/>
            <person name="Baldrian P."/>
            <person name="Stursova M."/>
            <person name="Weitz H."/>
            <person name="Taylor A."/>
            <person name="Grigoriev I.V."/>
            <person name="Nagy L.G."/>
            <person name="Martin F."/>
            <person name="Kauserud H."/>
        </authorList>
    </citation>
    <scope>NUCLEOTIDE SEQUENCE</scope>
    <source>
        <strain evidence="2">9284</strain>
    </source>
</reference>
<dbReference type="Proteomes" id="UP001221142">
    <property type="component" value="Unassembled WGS sequence"/>
</dbReference>
<dbReference type="PANTHER" id="PTHR47534:SF3">
    <property type="entry name" value="ALCOHOL DEHYDROGENASE-LIKE C-TERMINAL DOMAIN-CONTAINING PROTEIN"/>
    <property type="match status" value="1"/>
</dbReference>
<dbReference type="GO" id="GO:0016491">
    <property type="term" value="F:oxidoreductase activity"/>
    <property type="evidence" value="ECO:0007669"/>
    <property type="project" value="UniProtKB-KW"/>
</dbReference>
<comment type="caution">
    <text evidence="2">The sequence shown here is derived from an EMBL/GenBank/DDBJ whole genome shotgun (WGS) entry which is preliminary data.</text>
</comment>
<protein>
    <submittedName>
        <fullName evidence="2">NAD-P-binding protein</fullName>
    </submittedName>
</protein>
<proteinExistence type="predicted"/>
<name>A0AAD7FFR2_9AGAR</name>
<dbReference type="InterPro" id="IPR002347">
    <property type="entry name" value="SDR_fam"/>
</dbReference>
<dbReference type="EMBL" id="JARKIF010000021">
    <property type="protein sequence ID" value="KAJ7617336.1"/>
    <property type="molecule type" value="Genomic_DNA"/>
</dbReference>